<keyword evidence="5" id="KW-1185">Reference proteome</keyword>
<dbReference type="Pfam" id="PF13432">
    <property type="entry name" value="TPR_16"/>
    <property type="match status" value="1"/>
</dbReference>
<comment type="similarity">
    <text evidence="1">Belongs to the CpoB family.</text>
</comment>
<dbReference type="Pfam" id="PF16331">
    <property type="entry name" value="TolA_bind_tri"/>
    <property type="match status" value="1"/>
</dbReference>
<dbReference type="Pfam" id="PF13174">
    <property type="entry name" value="TPR_6"/>
    <property type="match status" value="1"/>
</dbReference>
<accession>A0A4U1BB76</accession>
<reference evidence="4 5" key="1">
    <citation type="submission" date="2019-04" db="EMBL/GenBank/DDBJ databases">
        <authorList>
            <person name="Hwang J.C."/>
        </authorList>
    </citation>
    <scope>NUCLEOTIDE SEQUENCE [LARGE SCALE GENOMIC DNA]</scope>
    <source>
        <strain evidence="4 5">IMCC35001</strain>
    </source>
</reference>
<evidence type="ECO:0000313" key="4">
    <source>
        <dbReference type="EMBL" id="TKB47822.1"/>
    </source>
</evidence>
<dbReference type="NCBIfam" id="TIGR02795">
    <property type="entry name" value="tol_pal_ybgF"/>
    <property type="match status" value="1"/>
</dbReference>
<feature type="signal peptide" evidence="1">
    <location>
        <begin position="1"/>
        <end position="19"/>
    </location>
</feature>
<dbReference type="InterPro" id="IPR011990">
    <property type="entry name" value="TPR-like_helical_dom_sf"/>
</dbReference>
<dbReference type="InterPro" id="IPR014162">
    <property type="entry name" value="CpoB_C"/>
</dbReference>
<dbReference type="Gene3D" id="1.20.5.110">
    <property type="match status" value="1"/>
</dbReference>
<dbReference type="EMBL" id="SWCI01000012">
    <property type="protein sequence ID" value="TKB47822.1"/>
    <property type="molecule type" value="Genomic_DNA"/>
</dbReference>
<dbReference type="Proteomes" id="UP000305674">
    <property type="component" value="Unassembled WGS sequence"/>
</dbReference>
<keyword evidence="1" id="KW-0132">Cell division</keyword>
<dbReference type="RefSeq" id="WP_136854157.1">
    <property type="nucleotide sequence ID" value="NZ_SWCI01000012.1"/>
</dbReference>
<keyword evidence="1" id="KW-0732">Signal</keyword>
<name>A0A4U1BB76_9GAMM</name>
<evidence type="ECO:0000259" key="3">
    <source>
        <dbReference type="Pfam" id="PF16331"/>
    </source>
</evidence>
<dbReference type="InterPro" id="IPR019734">
    <property type="entry name" value="TPR_rpt"/>
</dbReference>
<evidence type="ECO:0000256" key="1">
    <source>
        <dbReference type="HAMAP-Rule" id="MF_02066"/>
    </source>
</evidence>
<dbReference type="GO" id="GO:0043093">
    <property type="term" value="P:FtsZ-dependent cytokinesis"/>
    <property type="evidence" value="ECO:0007669"/>
    <property type="project" value="UniProtKB-UniRule"/>
</dbReference>
<evidence type="ECO:0000313" key="5">
    <source>
        <dbReference type="Proteomes" id="UP000305674"/>
    </source>
</evidence>
<comment type="function">
    <text evidence="1">Mediates coordination of peptidoglycan synthesis and outer membrane constriction during cell division.</text>
</comment>
<proteinExistence type="inferred from homology"/>
<feature type="repeat" description="TPR" evidence="2">
    <location>
        <begin position="138"/>
        <end position="171"/>
    </location>
</feature>
<keyword evidence="1" id="KW-0131">Cell cycle</keyword>
<gene>
    <name evidence="4" type="primary">ybgF</name>
    <name evidence="1" type="synonym">cpoB</name>
    <name evidence="4" type="ORF">FCL40_15220</name>
</gene>
<organism evidence="4 5">
    <name type="scientific">Ferrimonas sediminicola</name>
    <dbReference type="NCBI Taxonomy" id="2569538"/>
    <lineage>
        <taxon>Bacteria</taxon>
        <taxon>Pseudomonadati</taxon>
        <taxon>Pseudomonadota</taxon>
        <taxon>Gammaproteobacteria</taxon>
        <taxon>Alteromonadales</taxon>
        <taxon>Ferrimonadaceae</taxon>
        <taxon>Ferrimonas</taxon>
    </lineage>
</organism>
<evidence type="ECO:0000256" key="2">
    <source>
        <dbReference type="PROSITE-ProRule" id="PRU00339"/>
    </source>
</evidence>
<comment type="subcellular location">
    <subcellularLocation>
        <location evidence="1">Periplasm</location>
    </subcellularLocation>
</comment>
<dbReference type="OrthoDB" id="9768142at2"/>
<dbReference type="InterPro" id="IPR034706">
    <property type="entry name" value="CpoB"/>
</dbReference>
<feature type="chain" id="PRO_5021051841" description="Cell division coordinator CpoB" evidence="1">
    <location>
        <begin position="20"/>
        <end position="258"/>
    </location>
</feature>
<dbReference type="HAMAP" id="MF_02066">
    <property type="entry name" value="CpoB"/>
    <property type="match status" value="1"/>
</dbReference>
<dbReference type="Gene3D" id="1.25.40.10">
    <property type="entry name" value="Tetratricopeptide repeat domain"/>
    <property type="match status" value="1"/>
</dbReference>
<dbReference type="SUPFAM" id="SSF48452">
    <property type="entry name" value="TPR-like"/>
    <property type="match status" value="1"/>
</dbReference>
<dbReference type="InterPro" id="IPR032519">
    <property type="entry name" value="YbgF_tri"/>
</dbReference>
<keyword evidence="1" id="KW-0574">Periplasm</keyword>
<protein>
    <recommendedName>
        <fullName evidence="1">Cell division coordinator CpoB</fullName>
    </recommendedName>
</protein>
<dbReference type="PROSITE" id="PS50005">
    <property type="entry name" value="TPR"/>
    <property type="match status" value="1"/>
</dbReference>
<feature type="domain" description="YbgF trimerisation" evidence="3">
    <location>
        <begin position="40"/>
        <end position="113"/>
    </location>
</feature>
<dbReference type="GO" id="GO:0030288">
    <property type="term" value="C:outer membrane-bounded periplasmic space"/>
    <property type="evidence" value="ECO:0007669"/>
    <property type="project" value="UniProtKB-UniRule"/>
</dbReference>
<keyword evidence="2" id="KW-0802">TPR repeat</keyword>
<dbReference type="GO" id="GO:0070206">
    <property type="term" value="P:protein trimerization"/>
    <property type="evidence" value="ECO:0007669"/>
    <property type="project" value="InterPro"/>
</dbReference>
<dbReference type="AlphaFoldDB" id="A0A4U1BB76"/>
<comment type="caution">
    <text evidence="4">The sequence shown here is derived from an EMBL/GenBank/DDBJ whole genome shotgun (WGS) entry which is preliminary data.</text>
</comment>
<sequence length="258" mass="28537" precursor="true">MKKAVIATALLFMGAQLQAAPAPVVEAAENAPHSLSGDDINSRVTRLERLMKARNQAQLHMQQMFDQLQAEVSELRGMVESQQYQVQQMVERQRQMYQELSRIEEQVKAGAPAQPQVPGAQPGDQMPATVANLSLSEADAYQQAVDLVLKQRKYDEAIPAFRKFIENYPHSSYTANSHYWLGQLLYNKGEMVQAKTAFNTVVTDYPDSAKRADSLLKLGMIAAAAGDKVAAKGYFNRVVTEYANSNAAQLAKKELSKG</sequence>